<evidence type="ECO:0000313" key="8">
    <source>
        <dbReference type="EMBL" id="CAF1159207.1"/>
    </source>
</evidence>
<evidence type="ECO:0000256" key="6">
    <source>
        <dbReference type="PROSITE-ProRule" id="PRU00331"/>
    </source>
</evidence>
<keyword evidence="5" id="KW-0378">Hydrolase</keyword>
<organism evidence="8 9">
    <name type="scientific">Rotaria sordida</name>
    <dbReference type="NCBI Taxonomy" id="392033"/>
    <lineage>
        <taxon>Eukaryota</taxon>
        <taxon>Metazoa</taxon>
        <taxon>Spiralia</taxon>
        <taxon>Gnathifera</taxon>
        <taxon>Rotifera</taxon>
        <taxon>Eurotatoria</taxon>
        <taxon>Bdelloidea</taxon>
        <taxon>Philodinida</taxon>
        <taxon>Philodinidae</taxon>
        <taxon>Rotaria</taxon>
    </lineage>
</organism>
<keyword evidence="4" id="KW-0833">Ubl conjugation pathway</keyword>
<dbReference type="EC" id="3.4.19.12" evidence="2"/>
<dbReference type="InterPro" id="IPR006155">
    <property type="entry name" value="Josephin"/>
</dbReference>
<dbReference type="AlphaFoldDB" id="A0A814TBG1"/>
<evidence type="ECO:0000256" key="3">
    <source>
        <dbReference type="ARBA" id="ARBA00022670"/>
    </source>
</evidence>
<evidence type="ECO:0000313" key="9">
    <source>
        <dbReference type="Proteomes" id="UP000663889"/>
    </source>
</evidence>
<feature type="domain" description="Josephin" evidence="7">
    <location>
        <begin position="42"/>
        <end position="231"/>
    </location>
</feature>
<evidence type="ECO:0000256" key="2">
    <source>
        <dbReference type="ARBA" id="ARBA00012759"/>
    </source>
</evidence>
<accession>A0A814TBG1</accession>
<evidence type="ECO:0000256" key="4">
    <source>
        <dbReference type="ARBA" id="ARBA00022786"/>
    </source>
</evidence>
<dbReference type="Proteomes" id="UP000663889">
    <property type="component" value="Unassembled WGS sequence"/>
</dbReference>
<dbReference type="GO" id="GO:0016579">
    <property type="term" value="P:protein deubiquitination"/>
    <property type="evidence" value="ECO:0007669"/>
    <property type="project" value="InterPro"/>
</dbReference>
<comment type="caution">
    <text evidence="6">Lacks conserved residue(s) required for the propagation of feature annotation.</text>
</comment>
<gene>
    <name evidence="8" type="ORF">SEV965_LOCUS18878</name>
</gene>
<protein>
    <recommendedName>
        <fullName evidence="2">ubiquitinyl hydrolase 1</fullName>
        <ecNumber evidence="2">3.4.19.12</ecNumber>
    </recommendedName>
</protein>
<comment type="caution">
    <text evidence="8">The sequence shown here is derived from an EMBL/GenBank/DDBJ whole genome shotgun (WGS) entry which is preliminary data.</text>
</comment>
<dbReference type="GO" id="GO:0006508">
    <property type="term" value="P:proteolysis"/>
    <property type="evidence" value="ECO:0007669"/>
    <property type="project" value="UniProtKB-KW"/>
</dbReference>
<comment type="catalytic activity">
    <reaction evidence="1">
        <text>Thiol-dependent hydrolysis of ester, thioester, amide, peptide and isopeptide bonds formed by the C-terminal Gly of ubiquitin (a 76-residue protein attached to proteins as an intracellular targeting signal).</text>
        <dbReference type="EC" id="3.4.19.12"/>
    </reaction>
</comment>
<evidence type="ECO:0000259" key="7">
    <source>
        <dbReference type="PROSITE" id="PS50957"/>
    </source>
</evidence>
<dbReference type="PROSITE" id="PS50957">
    <property type="entry name" value="JOSEPHIN"/>
    <property type="match status" value="1"/>
</dbReference>
<evidence type="ECO:0000256" key="1">
    <source>
        <dbReference type="ARBA" id="ARBA00000707"/>
    </source>
</evidence>
<name>A0A814TBG1_9BILA</name>
<evidence type="ECO:0000256" key="5">
    <source>
        <dbReference type="ARBA" id="ARBA00022801"/>
    </source>
</evidence>
<sequence length="393" mass="44888">MNKSSSISSNRNSIPISACGDVKRFKSENSNLCTRVCVKKPEDIIICEKQEEHYCGRHVLRVLSQRLDLFCDEYLIEVVQNITAAEQICRYGEAIEIRDYYYESTGGYDIQILKAALMNTFNIDLIQIHTLEANTSSVQSLILSNIENVQDLLQSRSLCVDERALFTIWGKNRTSPHIVINFTQFLQNFTFAGGSVVLSLLMQAAAEKGSDVDLFFLKENPKMFRRAVNELEARLQNSYFVRHIVNGKDFTTSVVMQLTRPTTTYTTISRIIHSFDLDICAAAFNSKQVIISFSCLQALNSGHATCYALPISSSEFVRRVSRLFKYQQRGFNILCPKEFDINAFLATAVEDCKEIRSERIYRFRRQHFGDNCGSFSIQRNSVNIIIEINLKNM</sequence>
<reference evidence="8" key="1">
    <citation type="submission" date="2021-02" db="EMBL/GenBank/DDBJ databases">
        <authorList>
            <person name="Nowell W R."/>
        </authorList>
    </citation>
    <scope>NUCLEOTIDE SEQUENCE</scope>
</reference>
<proteinExistence type="predicted"/>
<dbReference type="GO" id="GO:0004843">
    <property type="term" value="F:cysteine-type deubiquitinase activity"/>
    <property type="evidence" value="ECO:0007669"/>
    <property type="project" value="UniProtKB-EC"/>
</dbReference>
<dbReference type="EMBL" id="CAJNOU010001146">
    <property type="protein sequence ID" value="CAF1159207.1"/>
    <property type="molecule type" value="Genomic_DNA"/>
</dbReference>
<keyword evidence="3" id="KW-0645">Protease</keyword>
<dbReference type="Pfam" id="PF26128">
    <property type="entry name" value="Gad2"/>
    <property type="match status" value="1"/>
</dbReference>